<protein>
    <submittedName>
        <fullName evidence="1">Uncharacterized protein</fullName>
    </submittedName>
</protein>
<reference evidence="1" key="1">
    <citation type="submission" date="2020-08" db="EMBL/GenBank/DDBJ databases">
        <title>Genome public.</title>
        <authorList>
            <person name="Liu C."/>
            <person name="Sun Q."/>
        </authorList>
    </citation>
    <scope>NUCLEOTIDE SEQUENCE</scope>
    <source>
        <strain evidence="1">NSJ-33</strain>
    </source>
</reference>
<proteinExistence type="predicted"/>
<sequence>MPIYMGETKKTLFKGDYHPAEFYKGGEKLTGYEVQTVSGADITVEDTYNDTLAPAIKGNGKQQTYTGKNLFDMSNCFPGETREYKGITYEKTADGILANGVATAQSYTIPYKMKEILEAGKTYIVSTNDQRAVPTMEIDKSTGTLYSRTYTVTGDETSIGVYFYFNSGVTVEDLLVRFQLEEGSTATEYEPYVGGMAAPNPGYPQTPTFSNGALNSEGLNLLPDTAVFTSSTRDGDVFTFADQVYDRILRKEYWTPKEDTEYTIVLDILENTFTDEMVLISDNRFYFNEMRYVIPIGMIGRAAVNVKTWSSFDSVTSGSIWLNTPKTVTGIFKAKVSILLGTYTVDNLPEHQPYRPPVSIELPILRAIPDGNGGFSARDSLTAVEGMPGWYDLRREVGEEQISRLVRNDRTAGSYIYYTDVPAEGPGVKMCSHYRYRPEFNHDEGFFSDGGLKFGQVLFFNLKGFVSQDNSEIPDNTEAMAWLQAQADAGTPLTVWYPLEEPTTERIELGELSTCPYYTHIYTDCAVKPMIEADLKRMNTRVRKITDSDESYAKAVPDGADHASVEMIGGRTGAVDGGLVSAEVESVKCNGNVMGKIPGAVRALTGYGWSAGSVYNSIERTDTGWRYVQRVDALVLTGLKWQSANGDYPHKVYYVAADDLPPDIKVSENFIAGRYANAGNGGWSVVGANDRQITINSYTGAINLSDDHFDPSNAGSMYYERKEPIITDVTGLMSDFPKGFAVESGGTLTLENPAEMPVPNTITYLIKE</sequence>
<organism evidence="1 2">
    <name type="scientific">Fumia xinanensis</name>
    <dbReference type="NCBI Taxonomy" id="2763659"/>
    <lineage>
        <taxon>Bacteria</taxon>
        <taxon>Bacillati</taxon>
        <taxon>Bacillota</taxon>
        <taxon>Clostridia</taxon>
        <taxon>Eubacteriales</taxon>
        <taxon>Oscillospiraceae</taxon>
        <taxon>Fumia</taxon>
    </lineage>
</organism>
<dbReference type="Proteomes" id="UP000610760">
    <property type="component" value="Unassembled WGS sequence"/>
</dbReference>
<gene>
    <name evidence="1" type="ORF">H8710_06155</name>
</gene>
<evidence type="ECO:0000313" key="1">
    <source>
        <dbReference type="EMBL" id="MBC8559655.1"/>
    </source>
</evidence>
<name>A0A926E509_9FIRM</name>
<comment type="caution">
    <text evidence="1">The sequence shown here is derived from an EMBL/GenBank/DDBJ whole genome shotgun (WGS) entry which is preliminary data.</text>
</comment>
<dbReference type="AlphaFoldDB" id="A0A926E509"/>
<dbReference type="RefSeq" id="WP_249294545.1">
    <property type="nucleotide sequence ID" value="NZ_JACRSV010000001.1"/>
</dbReference>
<keyword evidence="2" id="KW-1185">Reference proteome</keyword>
<evidence type="ECO:0000313" key="2">
    <source>
        <dbReference type="Proteomes" id="UP000610760"/>
    </source>
</evidence>
<dbReference type="EMBL" id="JACRSV010000001">
    <property type="protein sequence ID" value="MBC8559655.1"/>
    <property type="molecule type" value="Genomic_DNA"/>
</dbReference>
<accession>A0A926E509</accession>